<evidence type="ECO:0000256" key="1">
    <source>
        <dbReference type="SAM" id="MobiDB-lite"/>
    </source>
</evidence>
<dbReference type="Proteomes" id="UP000233556">
    <property type="component" value="Unassembled WGS sequence"/>
</dbReference>
<gene>
    <name evidence="2" type="ORF">llap_1677</name>
</gene>
<reference evidence="3" key="1">
    <citation type="submission" date="2017-11" db="EMBL/GenBank/DDBJ databases">
        <authorList>
            <person name="Lima N.C."/>
            <person name="Parody-Merino A.M."/>
            <person name="Battley P.F."/>
            <person name="Fidler A.E."/>
            <person name="Prosdocimi F."/>
        </authorList>
    </citation>
    <scope>NUCLEOTIDE SEQUENCE [LARGE SCALE GENOMIC DNA]</scope>
</reference>
<dbReference type="EMBL" id="KZ505662">
    <property type="protein sequence ID" value="PKU48046.1"/>
    <property type="molecule type" value="Genomic_DNA"/>
</dbReference>
<evidence type="ECO:0000313" key="2">
    <source>
        <dbReference type="EMBL" id="PKU48046.1"/>
    </source>
</evidence>
<sequence length="77" mass="9388">MDHEPSLCQEKLTKPRTYEEKNEENIRKEKKIIENNRKERRGEERRGEERRGEEIYMKSINNNKSARKLKLQGEKTQ</sequence>
<protein>
    <submittedName>
        <fullName evidence="2">Uncharacterized protein</fullName>
    </submittedName>
</protein>
<reference evidence="3" key="2">
    <citation type="submission" date="2017-12" db="EMBL/GenBank/DDBJ databases">
        <title>Genome sequence of the Bar-tailed Godwit (Limosa lapponica baueri).</title>
        <authorList>
            <person name="Lima N.C.B."/>
            <person name="Parody-Merino A.M."/>
            <person name="Battley P.F."/>
            <person name="Fidler A.E."/>
            <person name="Prosdocimi F."/>
        </authorList>
    </citation>
    <scope>NUCLEOTIDE SEQUENCE [LARGE SCALE GENOMIC DNA]</scope>
</reference>
<evidence type="ECO:0000313" key="3">
    <source>
        <dbReference type="Proteomes" id="UP000233556"/>
    </source>
</evidence>
<organism evidence="2 3">
    <name type="scientific">Limosa lapponica baueri</name>
    <dbReference type="NCBI Taxonomy" id="1758121"/>
    <lineage>
        <taxon>Eukaryota</taxon>
        <taxon>Metazoa</taxon>
        <taxon>Chordata</taxon>
        <taxon>Craniata</taxon>
        <taxon>Vertebrata</taxon>
        <taxon>Euteleostomi</taxon>
        <taxon>Archelosauria</taxon>
        <taxon>Archosauria</taxon>
        <taxon>Dinosauria</taxon>
        <taxon>Saurischia</taxon>
        <taxon>Theropoda</taxon>
        <taxon>Coelurosauria</taxon>
        <taxon>Aves</taxon>
        <taxon>Neognathae</taxon>
        <taxon>Neoaves</taxon>
        <taxon>Charadriiformes</taxon>
        <taxon>Scolopacidae</taxon>
        <taxon>Limosa</taxon>
    </lineage>
</organism>
<name>A0A2I0UPS0_LIMLA</name>
<feature type="compositionally biased region" description="Basic and acidic residues" evidence="1">
    <location>
        <begin position="1"/>
        <end position="56"/>
    </location>
</feature>
<proteinExistence type="predicted"/>
<dbReference type="AlphaFoldDB" id="A0A2I0UPS0"/>
<accession>A0A2I0UPS0</accession>
<feature type="region of interest" description="Disordered" evidence="1">
    <location>
        <begin position="1"/>
        <end position="77"/>
    </location>
</feature>
<keyword evidence="3" id="KW-1185">Reference proteome</keyword>